<evidence type="ECO:0000256" key="11">
    <source>
        <dbReference type="ARBA" id="ARBA00023288"/>
    </source>
</evidence>
<keyword evidence="7 12" id="KW-0592">Phosphate transport</keyword>
<name>A0ABS8N4G2_9CLOT</name>
<dbReference type="NCBIfam" id="TIGR02136">
    <property type="entry name" value="ptsS_2"/>
    <property type="match status" value="1"/>
</dbReference>
<keyword evidence="8 12" id="KW-0732">Signal</keyword>
<dbReference type="Gene3D" id="3.40.190.10">
    <property type="entry name" value="Periplasmic binding protein-like II"/>
    <property type="match status" value="2"/>
</dbReference>
<reference evidence="14" key="1">
    <citation type="submission" date="2021-11" db="EMBL/GenBank/DDBJ databases">
        <authorList>
            <person name="Qingchun L."/>
            <person name="Dong Z."/>
            <person name="Zongwei Q."/>
            <person name="Jia Z."/>
            <person name="Duotao L."/>
        </authorList>
    </citation>
    <scope>NUCLEOTIDE SEQUENCE</scope>
    <source>
        <strain evidence="14">WLY-B-L2</strain>
    </source>
</reference>
<evidence type="ECO:0000259" key="13">
    <source>
        <dbReference type="Pfam" id="PF12849"/>
    </source>
</evidence>
<keyword evidence="9" id="KW-0472">Membrane</keyword>
<dbReference type="SUPFAM" id="SSF53850">
    <property type="entry name" value="Periplasmic binding protein-like II"/>
    <property type="match status" value="1"/>
</dbReference>
<evidence type="ECO:0000256" key="2">
    <source>
        <dbReference type="ARBA" id="ARBA00004193"/>
    </source>
</evidence>
<evidence type="ECO:0000313" key="14">
    <source>
        <dbReference type="EMBL" id="MCC9294692.1"/>
    </source>
</evidence>
<gene>
    <name evidence="14" type="ORF">LN736_07450</name>
</gene>
<keyword evidence="11 12" id="KW-0449">Lipoprotein</keyword>
<comment type="function">
    <text evidence="1">Part of the ABC transporter complex PstSACB involved in phosphate import.</text>
</comment>
<dbReference type="PANTHER" id="PTHR30570">
    <property type="entry name" value="PERIPLASMIC PHOSPHATE BINDING COMPONENT OF PHOSPHATE ABC TRANSPORTER"/>
    <property type="match status" value="1"/>
</dbReference>
<dbReference type="InterPro" id="IPR050811">
    <property type="entry name" value="Phosphate_ABC_transporter"/>
</dbReference>
<protein>
    <recommendedName>
        <fullName evidence="12">Phosphate-binding protein</fullName>
    </recommendedName>
</protein>
<dbReference type="RefSeq" id="WP_150355846.1">
    <property type="nucleotide sequence ID" value="NZ_JAJJPB010000006.1"/>
</dbReference>
<evidence type="ECO:0000256" key="7">
    <source>
        <dbReference type="ARBA" id="ARBA00022592"/>
    </source>
</evidence>
<evidence type="ECO:0000256" key="6">
    <source>
        <dbReference type="ARBA" id="ARBA00022475"/>
    </source>
</evidence>
<dbReference type="CDD" id="cd13653">
    <property type="entry name" value="PBP2_phosphate_like_1"/>
    <property type="match status" value="1"/>
</dbReference>
<comment type="similarity">
    <text evidence="3 12">Belongs to the PstS family.</text>
</comment>
<evidence type="ECO:0000256" key="5">
    <source>
        <dbReference type="ARBA" id="ARBA00022448"/>
    </source>
</evidence>
<evidence type="ECO:0000256" key="4">
    <source>
        <dbReference type="ARBA" id="ARBA00011529"/>
    </source>
</evidence>
<evidence type="ECO:0000256" key="8">
    <source>
        <dbReference type="ARBA" id="ARBA00022729"/>
    </source>
</evidence>
<evidence type="ECO:0000256" key="9">
    <source>
        <dbReference type="ARBA" id="ARBA00023136"/>
    </source>
</evidence>
<sequence>MKKKGLKGLMLIMSVVLAIGVLAGCGGNSGSSSTENSTNDTKKEEISGSITLAGSTALQPLAEQIGKTFAEKNPKATVNVQGGGSGTGLNLALQGTADIGNSDVTAESKLDAAKAKELVDHKVCAIGFAVVVNPSVKVDNLTKEQIQKIFTGEITNWKDVGGDDMKINVINRTKSSGTRATFKDTVMGGKDEKEGLGTTQDSNGNVENAIKTTQGSISYLALSYLTDAVKSNVKALKIEGVEATSENIIAKKYPFWSYEHMYTKGEAKGVAKAFIDYVLSDENTDTVKKLGYIPMSELK</sequence>
<comment type="function">
    <text evidence="12">Involved in the system for phosphate transport across the cytoplasmic membrane.</text>
</comment>
<accession>A0ABS8N4G2</accession>
<feature type="signal peptide" evidence="12">
    <location>
        <begin position="1"/>
        <end position="23"/>
    </location>
</feature>
<keyword evidence="10 12" id="KW-0564">Palmitate</keyword>
<comment type="caution">
    <text evidence="14">The sequence shown here is derived from an EMBL/GenBank/DDBJ whole genome shotgun (WGS) entry which is preliminary data.</text>
</comment>
<evidence type="ECO:0000313" key="15">
    <source>
        <dbReference type="Proteomes" id="UP001165422"/>
    </source>
</evidence>
<dbReference type="EMBL" id="JAJJPB010000006">
    <property type="protein sequence ID" value="MCC9294692.1"/>
    <property type="molecule type" value="Genomic_DNA"/>
</dbReference>
<dbReference type="PANTHER" id="PTHR30570:SF4">
    <property type="entry name" value="PHOSPHATE-BINDING PROTEIN PSTS 1"/>
    <property type="match status" value="1"/>
</dbReference>
<dbReference type="Pfam" id="PF12849">
    <property type="entry name" value="PBP_like_2"/>
    <property type="match status" value="1"/>
</dbReference>
<comment type="subcellular location">
    <subcellularLocation>
        <location evidence="2 12">Cell membrane</location>
        <topology evidence="2 12">Lipid-anchor</topology>
    </subcellularLocation>
</comment>
<dbReference type="Proteomes" id="UP001165422">
    <property type="component" value="Unassembled WGS sequence"/>
</dbReference>
<proteinExistence type="inferred from homology"/>
<evidence type="ECO:0000256" key="3">
    <source>
        <dbReference type="ARBA" id="ARBA00008725"/>
    </source>
</evidence>
<feature type="chain" id="PRO_5045013619" description="Phosphate-binding protein" evidence="12">
    <location>
        <begin position="24"/>
        <end position="299"/>
    </location>
</feature>
<dbReference type="InterPro" id="IPR024370">
    <property type="entry name" value="PBP_domain"/>
</dbReference>
<keyword evidence="15" id="KW-1185">Reference proteome</keyword>
<dbReference type="PROSITE" id="PS51257">
    <property type="entry name" value="PROKAR_LIPOPROTEIN"/>
    <property type="match status" value="1"/>
</dbReference>
<organism evidence="14 15">
    <name type="scientific">Clostridium aromativorans</name>
    <dbReference type="NCBI Taxonomy" id="2836848"/>
    <lineage>
        <taxon>Bacteria</taxon>
        <taxon>Bacillati</taxon>
        <taxon>Bacillota</taxon>
        <taxon>Clostridia</taxon>
        <taxon>Eubacteriales</taxon>
        <taxon>Clostridiaceae</taxon>
        <taxon>Clostridium</taxon>
    </lineage>
</organism>
<keyword evidence="6 12" id="KW-1003">Cell membrane</keyword>
<feature type="domain" description="PBP" evidence="13">
    <location>
        <begin position="44"/>
        <end position="282"/>
    </location>
</feature>
<comment type="subunit">
    <text evidence="4 12">The complex is composed of two ATP-binding proteins (PstB), two transmembrane proteins (PstC and PstA) and a solute-binding protein (PstS).</text>
</comment>
<evidence type="ECO:0000256" key="10">
    <source>
        <dbReference type="ARBA" id="ARBA00023139"/>
    </source>
</evidence>
<evidence type="ECO:0000256" key="12">
    <source>
        <dbReference type="RuleBase" id="RU367119"/>
    </source>
</evidence>
<evidence type="ECO:0000256" key="1">
    <source>
        <dbReference type="ARBA" id="ARBA00002841"/>
    </source>
</evidence>
<dbReference type="InterPro" id="IPR011862">
    <property type="entry name" value="Phos-bd"/>
</dbReference>
<keyword evidence="5 12" id="KW-0813">Transport</keyword>